<dbReference type="EMBL" id="CP013050">
    <property type="protein sequence ID" value="ALM76572.1"/>
    <property type="molecule type" value="Genomic_DNA"/>
</dbReference>
<evidence type="ECO:0000256" key="1">
    <source>
        <dbReference type="SAM" id="Phobius"/>
    </source>
</evidence>
<feature type="transmembrane region" description="Helical" evidence="1">
    <location>
        <begin position="44"/>
        <end position="66"/>
    </location>
</feature>
<evidence type="ECO:0000313" key="3">
    <source>
        <dbReference type="Proteomes" id="UP000066042"/>
    </source>
</evidence>
<feature type="transmembrane region" description="Helical" evidence="1">
    <location>
        <begin position="110"/>
        <end position="127"/>
    </location>
</feature>
<organism evidence="2 3">
    <name type="scientific">Thermococcus barophilus</name>
    <dbReference type="NCBI Taxonomy" id="55802"/>
    <lineage>
        <taxon>Archaea</taxon>
        <taxon>Methanobacteriati</taxon>
        <taxon>Methanobacteriota</taxon>
        <taxon>Thermococci</taxon>
        <taxon>Thermococcales</taxon>
        <taxon>Thermococcaceae</taxon>
        <taxon>Thermococcus</taxon>
    </lineage>
</organism>
<dbReference type="AlphaFoldDB" id="A0A0S1XFK7"/>
<dbReference type="GeneID" id="26137888"/>
<gene>
    <name evidence="2" type="ORF">TBCH5v1_2684</name>
</gene>
<dbReference type="Proteomes" id="UP000066042">
    <property type="component" value="Chromosome"/>
</dbReference>
<accession>A0A0S1XFK7</accession>
<name>A0A0S1XFK7_THEBA</name>
<protein>
    <recommendedName>
        <fullName evidence="4">VanZ-like domain-containing protein</fullName>
    </recommendedName>
</protein>
<keyword evidence="1" id="KW-0472">Membrane</keyword>
<evidence type="ECO:0008006" key="4">
    <source>
        <dbReference type="Google" id="ProtNLM"/>
    </source>
</evidence>
<keyword evidence="1" id="KW-0812">Transmembrane</keyword>
<dbReference type="STRING" id="55802.TBCH5v1_2684"/>
<proteinExistence type="predicted"/>
<dbReference type="InterPro" id="IPR014509">
    <property type="entry name" value="YjdF-like"/>
</dbReference>
<evidence type="ECO:0000313" key="2">
    <source>
        <dbReference type="EMBL" id="ALM76572.1"/>
    </source>
</evidence>
<dbReference type="Pfam" id="PF09997">
    <property type="entry name" value="DUF2238"/>
    <property type="match status" value="1"/>
</dbReference>
<feature type="transmembrane region" description="Helical" evidence="1">
    <location>
        <begin position="78"/>
        <end position="98"/>
    </location>
</feature>
<keyword evidence="1" id="KW-1133">Transmembrane helix</keyword>
<dbReference type="PATRIC" id="fig|55802.8.peg.2670"/>
<sequence length="177" mass="20285">MRTDHIYRSGVALIGLFIPDVFQRKLNPPEKLMPFLSPLYNDRIIAILAVFIAVHVSLVNVPFTTIDLFHKEWRDADMISHFLGGLTVWIIVAGILNELSRKNSIDQKKLVIYSFLILLGISIGWEIAEKLSESEISFIHETLSNKFRDILMNTLSALSGLYLVKTRRYPFELPNLN</sequence>
<reference evidence="2 3" key="1">
    <citation type="journal article" date="2016" name="Genome Announc.">
        <title>Complete genome sequence of the hyperthermophilic and piezophilic archaeon Thermococcus barophilus Ch5, capable of growth at the expense of hydrogenogenesis from carbon monoxide and formate.</title>
        <authorList>
            <person name="Oger P."/>
            <person name="Sokolova T.G."/>
            <person name="Kozhevnikova D.A."/>
            <person name="Taranov E.A."/>
            <person name="Vannier P."/>
            <person name="Lee H.S."/>
            <person name="Kwon K.K."/>
            <person name="Kang S.G."/>
            <person name="Lee J.H."/>
            <person name="Bonch-Osmolovskaya E.A."/>
            <person name="Lebedinsky A.V."/>
        </authorList>
    </citation>
    <scope>NUCLEOTIDE SEQUENCE [LARGE SCALE GENOMIC DNA]</scope>
    <source>
        <strain evidence="3">Ch5</strain>
    </source>
</reference>
<dbReference type="RefSeq" id="WP_056934920.1">
    <property type="nucleotide sequence ID" value="NZ_CP013050.1"/>
</dbReference>